<evidence type="ECO:0000256" key="1">
    <source>
        <dbReference type="SAM" id="SignalP"/>
    </source>
</evidence>
<comment type="caution">
    <text evidence="3">The sequence shown here is derived from an EMBL/GenBank/DDBJ whole genome shotgun (WGS) entry which is preliminary data.</text>
</comment>
<organism evidence="3 4">
    <name type="scientific">Adineta ricciae</name>
    <name type="common">Rotifer</name>
    <dbReference type="NCBI Taxonomy" id="249248"/>
    <lineage>
        <taxon>Eukaryota</taxon>
        <taxon>Metazoa</taxon>
        <taxon>Spiralia</taxon>
        <taxon>Gnathifera</taxon>
        <taxon>Rotifera</taxon>
        <taxon>Eurotatoria</taxon>
        <taxon>Bdelloidea</taxon>
        <taxon>Adinetida</taxon>
        <taxon>Adinetidae</taxon>
        <taxon>Adineta</taxon>
    </lineage>
</organism>
<protein>
    <recommendedName>
        <fullName evidence="2">Peptidase C51 domain-containing protein</fullName>
    </recommendedName>
</protein>
<feature type="signal peptide" evidence="1">
    <location>
        <begin position="1"/>
        <end position="20"/>
    </location>
</feature>
<accession>A0A814RU38</accession>
<dbReference type="PANTHER" id="PTHR30094">
    <property type="entry name" value="BIFUNCTIONAL GLUTATHIONYLSPERMIDINE SYNTHETASE/AMIDASE-RELATED"/>
    <property type="match status" value="1"/>
</dbReference>
<evidence type="ECO:0000313" key="3">
    <source>
        <dbReference type="EMBL" id="CAF1138528.1"/>
    </source>
</evidence>
<dbReference type="SUPFAM" id="SSF54001">
    <property type="entry name" value="Cysteine proteinases"/>
    <property type="match status" value="1"/>
</dbReference>
<dbReference type="AlphaFoldDB" id="A0A814RU38"/>
<evidence type="ECO:0000259" key="2">
    <source>
        <dbReference type="PROSITE" id="PS50911"/>
    </source>
</evidence>
<gene>
    <name evidence="3" type="ORF">XAT740_LOCUS20288</name>
</gene>
<sequence>MKRNFVLIVFIIHYNYCINADSTSANRTLAPYNAIVGYASNNVEAYSNGNDSFISDEYSYLYGVFMGIKWQCVEYARRWLFQRKGCSFASVEGAADMWTQLDEVQRVEDKRCFPLRKYPNGSPSRPANESLLIYNRSATSMPYGHVAVIVDVLSDVIRVAEENWDFYYWMGNYSREIPYELISGGYFIRDNYPIIGWMSIIDVQNQTKPLDQMSIGNILKLNGSSPDFVCEKSNAHQHKGLFILSYLCISLVFNL</sequence>
<dbReference type="PANTHER" id="PTHR30094:SF0">
    <property type="entry name" value="BIFUNCTIONAL GLUTATHIONYLSPERMIDINE SYNTHETASE_AMIDASE-RELATED"/>
    <property type="match status" value="1"/>
</dbReference>
<dbReference type="InterPro" id="IPR007921">
    <property type="entry name" value="CHAP_dom"/>
</dbReference>
<keyword evidence="4" id="KW-1185">Reference proteome</keyword>
<feature type="domain" description="Peptidase C51" evidence="2">
    <location>
        <begin position="47"/>
        <end position="189"/>
    </location>
</feature>
<feature type="chain" id="PRO_5032740379" description="Peptidase C51 domain-containing protein" evidence="1">
    <location>
        <begin position="21"/>
        <end position="255"/>
    </location>
</feature>
<dbReference type="Proteomes" id="UP000663828">
    <property type="component" value="Unassembled WGS sequence"/>
</dbReference>
<dbReference type="GO" id="GO:0016874">
    <property type="term" value="F:ligase activity"/>
    <property type="evidence" value="ECO:0007669"/>
    <property type="project" value="TreeGrafter"/>
</dbReference>
<dbReference type="Gene3D" id="3.90.1720.10">
    <property type="entry name" value="endopeptidase domain like (from Nostoc punctiforme)"/>
    <property type="match status" value="1"/>
</dbReference>
<reference evidence="3" key="1">
    <citation type="submission" date="2021-02" db="EMBL/GenBank/DDBJ databases">
        <authorList>
            <person name="Nowell W R."/>
        </authorList>
    </citation>
    <scope>NUCLEOTIDE SEQUENCE</scope>
</reference>
<keyword evidence="1" id="KW-0732">Signal</keyword>
<proteinExistence type="predicted"/>
<dbReference type="EMBL" id="CAJNOR010001412">
    <property type="protein sequence ID" value="CAF1138528.1"/>
    <property type="molecule type" value="Genomic_DNA"/>
</dbReference>
<name>A0A814RU38_ADIRI</name>
<dbReference type="InterPro" id="IPR051705">
    <property type="entry name" value="Gsp_Synthetase/Amidase"/>
</dbReference>
<dbReference type="PROSITE" id="PS50911">
    <property type="entry name" value="CHAP"/>
    <property type="match status" value="1"/>
</dbReference>
<dbReference type="InterPro" id="IPR038765">
    <property type="entry name" value="Papain-like_cys_pep_sf"/>
</dbReference>
<dbReference type="Pfam" id="PF05257">
    <property type="entry name" value="CHAP"/>
    <property type="match status" value="1"/>
</dbReference>
<evidence type="ECO:0000313" key="4">
    <source>
        <dbReference type="Proteomes" id="UP000663828"/>
    </source>
</evidence>